<keyword evidence="6" id="KW-0460">Magnesium</keyword>
<reference evidence="8" key="1">
    <citation type="journal article" date="2010" name="Nature">
        <title>The Amphimedon queenslandica genome and the evolution of animal complexity.</title>
        <authorList>
            <person name="Srivastava M."/>
            <person name="Simakov O."/>
            <person name="Chapman J."/>
            <person name="Fahey B."/>
            <person name="Gauthier M.E."/>
            <person name="Mitros T."/>
            <person name="Richards G.S."/>
            <person name="Conaco C."/>
            <person name="Dacre M."/>
            <person name="Hellsten U."/>
            <person name="Larroux C."/>
            <person name="Putnam N.H."/>
            <person name="Stanke M."/>
            <person name="Adamska M."/>
            <person name="Darling A."/>
            <person name="Degnan S.M."/>
            <person name="Oakley T.H."/>
            <person name="Plachetzki D.C."/>
            <person name="Zhai Y."/>
            <person name="Adamski M."/>
            <person name="Calcino A."/>
            <person name="Cummins S.F."/>
            <person name="Goodstein D.M."/>
            <person name="Harris C."/>
            <person name="Jackson D.J."/>
            <person name="Leys S.P."/>
            <person name="Shu S."/>
            <person name="Woodcroft B.J."/>
            <person name="Vervoort M."/>
            <person name="Kosik K.S."/>
            <person name="Manning G."/>
            <person name="Degnan B.M."/>
            <person name="Rokhsar D.S."/>
        </authorList>
    </citation>
    <scope>NUCLEOTIDE SEQUENCE [LARGE SCALE GENOMIC DNA]</scope>
</reference>
<keyword evidence="5" id="KW-0539">Nucleus</keyword>
<dbReference type="InterPro" id="IPR036081">
    <property type="entry name" value="Translin_sf"/>
</dbReference>
<dbReference type="Gene3D" id="1.20.58.200">
    <property type="entry name" value="Translin, domain 2"/>
    <property type="match status" value="1"/>
</dbReference>
<dbReference type="InParanoid" id="A0A1X7V5K0"/>
<organism evidence="7">
    <name type="scientific">Amphimedon queenslandica</name>
    <name type="common">Sponge</name>
    <dbReference type="NCBI Taxonomy" id="400682"/>
    <lineage>
        <taxon>Eukaryota</taxon>
        <taxon>Metazoa</taxon>
        <taxon>Porifera</taxon>
        <taxon>Demospongiae</taxon>
        <taxon>Heteroscleromorpha</taxon>
        <taxon>Haplosclerida</taxon>
        <taxon>Niphatidae</taxon>
        <taxon>Amphimedon</taxon>
    </lineage>
</organism>
<evidence type="ECO:0000256" key="5">
    <source>
        <dbReference type="ARBA" id="ARBA00023242"/>
    </source>
</evidence>
<reference evidence="7" key="2">
    <citation type="submission" date="2017-05" db="UniProtKB">
        <authorList>
            <consortium name="EnsemblMetazoa"/>
        </authorList>
    </citation>
    <scope>IDENTIFICATION</scope>
</reference>
<dbReference type="PANTHER" id="PTHR10741">
    <property type="entry name" value="TRANSLIN AND TRANSLIN ASSOCIATED PROTEIN X"/>
    <property type="match status" value="1"/>
</dbReference>
<dbReference type="Proteomes" id="UP000007879">
    <property type="component" value="Unassembled WGS sequence"/>
</dbReference>
<dbReference type="STRING" id="400682.A0A1X7V5K0"/>
<proteinExistence type="inferred from homology"/>
<dbReference type="EnsemblMetazoa" id="Aqu2.1.35246_001">
    <property type="protein sequence ID" value="Aqu2.1.35246_001"/>
    <property type="gene ID" value="Aqu2.1.35246"/>
</dbReference>
<protein>
    <recommendedName>
        <fullName evidence="9">Translin-associated protein X</fullName>
    </recommendedName>
</protein>
<evidence type="ECO:0000256" key="4">
    <source>
        <dbReference type="ARBA" id="ARBA00022490"/>
    </source>
</evidence>
<dbReference type="Gene3D" id="1.20.58.190">
    <property type="entry name" value="Translin, domain 1"/>
    <property type="match status" value="1"/>
</dbReference>
<comment type="subcellular location">
    <subcellularLocation>
        <location evidence="2">Cytoplasm</location>
    </subcellularLocation>
    <subcellularLocation>
        <location evidence="1">Nucleus</location>
    </subcellularLocation>
</comment>
<dbReference type="InterPro" id="IPR016068">
    <property type="entry name" value="Translin_N"/>
</dbReference>
<sequence length="247" mass="28945">MSVVDIFLKYQEELDLKHEKQERLVKLSRDVTIQSKKVIFQIHRHFDEKEDAGENKNEDILREAQQKLDFIRSSLIRKITEEIQFEDVGKFHKSYSSGIQEYLEAVMFLYYKKNGRLVSFAEVQKDLIYSNDEASSSDKNYLKFPLSVTDYVLSIADLTGELMRQAVTVVSNGNTTLPFLILHFLRDVQTFFLGLKSTGNYSCKKELSQKLSTLNECVTKVERVCFHIRLRGSEYNFKFMQLEEEFN</sequence>
<dbReference type="InterPro" id="IPR016069">
    <property type="entry name" value="Translin_C"/>
</dbReference>
<dbReference type="InterPro" id="IPR002848">
    <property type="entry name" value="Translin_fam"/>
</dbReference>
<feature type="binding site" evidence="6">
    <location>
        <position position="104"/>
    </location>
    <ligand>
        <name>Mg(2+)</name>
        <dbReference type="ChEBI" id="CHEBI:18420"/>
    </ligand>
</feature>
<name>A0A1X7V5K0_AMPQE</name>
<dbReference type="GO" id="GO:0046872">
    <property type="term" value="F:metal ion binding"/>
    <property type="evidence" value="ECO:0007669"/>
    <property type="project" value="UniProtKB-KW"/>
</dbReference>
<evidence type="ECO:0008006" key="9">
    <source>
        <dbReference type="Google" id="ProtNLM"/>
    </source>
</evidence>
<dbReference type="GO" id="GO:0043565">
    <property type="term" value="F:sequence-specific DNA binding"/>
    <property type="evidence" value="ECO:0007669"/>
    <property type="project" value="InterPro"/>
</dbReference>
<dbReference type="CDD" id="cd14820">
    <property type="entry name" value="TRAX"/>
    <property type="match status" value="1"/>
</dbReference>
<dbReference type="GO" id="GO:0005634">
    <property type="term" value="C:nucleus"/>
    <property type="evidence" value="ECO:0007669"/>
    <property type="project" value="UniProtKB-SubCell"/>
</dbReference>
<dbReference type="GO" id="GO:0005737">
    <property type="term" value="C:cytoplasm"/>
    <property type="evidence" value="ECO:0007669"/>
    <property type="project" value="UniProtKB-SubCell"/>
</dbReference>
<keyword evidence="6" id="KW-0479">Metal-binding</keyword>
<evidence type="ECO:0000256" key="1">
    <source>
        <dbReference type="ARBA" id="ARBA00004123"/>
    </source>
</evidence>
<evidence type="ECO:0000256" key="6">
    <source>
        <dbReference type="PIRSR" id="PIRSR602848-1"/>
    </source>
</evidence>
<comment type="similarity">
    <text evidence="3">Belongs to the translin family.</text>
</comment>
<dbReference type="KEGG" id="aqu:100642009"/>
<dbReference type="EnsemblMetazoa" id="XM_003385537.3">
    <property type="protein sequence ID" value="XP_003385585.1"/>
    <property type="gene ID" value="LOC100642009"/>
</dbReference>
<accession>A0A1X7V5K0</accession>
<keyword evidence="8" id="KW-1185">Reference proteome</keyword>
<gene>
    <name evidence="7" type="primary">100642009</name>
</gene>
<dbReference type="AlphaFoldDB" id="A0A1X7V5K0"/>
<dbReference type="Pfam" id="PF01997">
    <property type="entry name" value="Translin"/>
    <property type="match status" value="1"/>
</dbReference>
<dbReference type="eggNOG" id="KOG3066">
    <property type="taxonomic scope" value="Eukaryota"/>
</dbReference>
<dbReference type="OMA" id="DTCMETC"/>
<dbReference type="SUPFAM" id="SSF74784">
    <property type="entry name" value="Translin"/>
    <property type="match status" value="1"/>
</dbReference>
<keyword evidence="4" id="KW-0963">Cytoplasm</keyword>
<evidence type="ECO:0000256" key="2">
    <source>
        <dbReference type="ARBA" id="ARBA00004496"/>
    </source>
</evidence>
<dbReference type="OrthoDB" id="31005at2759"/>
<evidence type="ECO:0000313" key="8">
    <source>
        <dbReference type="Proteomes" id="UP000007879"/>
    </source>
</evidence>
<evidence type="ECO:0000313" key="7">
    <source>
        <dbReference type="EnsemblMetazoa" id="Aqu2.1.35246_001"/>
    </source>
</evidence>
<feature type="binding site" evidence="6">
    <location>
        <position position="161"/>
    </location>
    <ligand>
        <name>Mg(2+)</name>
        <dbReference type="ChEBI" id="CHEBI:18420"/>
    </ligand>
</feature>
<evidence type="ECO:0000256" key="3">
    <source>
        <dbReference type="ARBA" id="ARBA00005902"/>
    </source>
</evidence>